<dbReference type="SUPFAM" id="SSF52540">
    <property type="entry name" value="P-loop containing nucleoside triphosphate hydrolases"/>
    <property type="match status" value="1"/>
</dbReference>
<evidence type="ECO:0000256" key="4">
    <source>
        <dbReference type="SAM" id="MobiDB-lite"/>
    </source>
</evidence>
<dbReference type="InterPro" id="IPR003593">
    <property type="entry name" value="AAA+_ATPase"/>
</dbReference>
<evidence type="ECO:0000256" key="1">
    <source>
        <dbReference type="ARBA" id="ARBA00022448"/>
    </source>
</evidence>
<proteinExistence type="predicted"/>
<evidence type="ECO:0000256" key="2">
    <source>
        <dbReference type="ARBA" id="ARBA00022741"/>
    </source>
</evidence>
<keyword evidence="7" id="KW-1185">Reference proteome</keyword>
<dbReference type="SMART" id="SM00382">
    <property type="entry name" value="AAA"/>
    <property type="match status" value="1"/>
</dbReference>
<dbReference type="Gene3D" id="3.40.50.300">
    <property type="entry name" value="P-loop containing nucleotide triphosphate hydrolases"/>
    <property type="match status" value="1"/>
</dbReference>
<dbReference type="EMBL" id="CP091139">
    <property type="protein sequence ID" value="UUT36153.1"/>
    <property type="molecule type" value="Genomic_DNA"/>
</dbReference>
<organism evidence="6 7">
    <name type="scientific">Microbacterium elymi</name>
    <dbReference type="NCBI Taxonomy" id="2909587"/>
    <lineage>
        <taxon>Bacteria</taxon>
        <taxon>Bacillati</taxon>
        <taxon>Actinomycetota</taxon>
        <taxon>Actinomycetes</taxon>
        <taxon>Micrococcales</taxon>
        <taxon>Microbacteriaceae</taxon>
        <taxon>Microbacterium</taxon>
    </lineage>
</organism>
<feature type="domain" description="ABC transporter" evidence="5">
    <location>
        <begin position="17"/>
        <end position="221"/>
    </location>
</feature>
<evidence type="ECO:0000313" key="7">
    <source>
        <dbReference type="Proteomes" id="UP001054811"/>
    </source>
</evidence>
<keyword evidence="3 6" id="KW-0067">ATP-binding</keyword>
<dbReference type="InterPro" id="IPR027417">
    <property type="entry name" value="P-loop_NTPase"/>
</dbReference>
<dbReference type="PROSITE" id="PS00211">
    <property type="entry name" value="ABC_TRANSPORTER_1"/>
    <property type="match status" value="1"/>
</dbReference>
<evidence type="ECO:0000256" key="3">
    <source>
        <dbReference type="ARBA" id="ARBA00022840"/>
    </source>
</evidence>
<protein>
    <submittedName>
        <fullName evidence="6">ATP-binding cassette domain-containing protein</fullName>
    </submittedName>
</protein>
<feature type="region of interest" description="Disordered" evidence="4">
    <location>
        <begin position="182"/>
        <end position="222"/>
    </location>
</feature>
<evidence type="ECO:0000313" key="6">
    <source>
        <dbReference type="EMBL" id="UUT36153.1"/>
    </source>
</evidence>
<dbReference type="InterPro" id="IPR003439">
    <property type="entry name" value="ABC_transporter-like_ATP-bd"/>
</dbReference>
<sequence>MPERIGSRAGPDAAPAVRVEDVTLMYGDVVAAHDISFDVRPGEFVSLIGPSGCGKSSVLRAIGGLLPPTAGRVSVAERPVTRPRPAEISFVFQDLALYPWRSALRNIEIALQFAGVPAGSVGPARWTPSCASGSATSPTDTRKLSGGMRQRVAIARALVSDAKILLLDEPFAALDEQSRLSIGAQADHDPRGGAEDRRLRDAQSLRGGLSLRPDRGHGSAAR</sequence>
<evidence type="ECO:0000259" key="5">
    <source>
        <dbReference type="PROSITE" id="PS50893"/>
    </source>
</evidence>
<name>A0ABY5NLT7_9MICO</name>
<feature type="compositionally biased region" description="Basic and acidic residues" evidence="4">
    <location>
        <begin position="212"/>
        <end position="222"/>
    </location>
</feature>
<gene>
    <name evidence="6" type="ORF">L2X98_24150</name>
</gene>
<accession>A0ABY5NLT7</accession>
<dbReference type="GO" id="GO:0005524">
    <property type="term" value="F:ATP binding"/>
    <property type="evidence" value="ECO:0007669"/>
    <property type="project" value="UniProtKB-KW"/>
</dbReference>
<dbReference type="PANTHER" id="PTHR42781:SF4">
    <property type="entry name" value="SPERMIDINE_PUTRESCINE IMPORT ATP-BINDING PROTEIN POTA"/>
    <property type="match status" value="1"/>
</dbReference>
<dbReference type="Proteomes" id="UP001054811">
    <property type="component" value="Chromosome"/>
</dbReference>
<dbReference type="PANTHER" id="PTHR42781">
    <property type="entry name" value="SPERMIDINE/PUTRESCINE IMPORT ATP-BINDING PROTEIN POTA"/>
    <property type="match status" value="1"/>
</dbReference>
<keyword evidence="1" id="KW-0813">Transport</keyword>
<dbReference type="Pfam" id="PF00005">
    <property type="entry name" value="ABC_tran"/>
    <property type="match status" value="1"/>
</dbReference>
<dbReference type="RefSeq" id="WP_259612802.1">
    <property type="nucleotide sequence ID" value="NZ_CP091139.2"/>
</dbReference>
<keyword evidence="2" id="KW-0547">Nucleotide-binding</keyword>
<dbReference type="PROSITE" id="PS50893">
    <property type="entry name" value="ABC_TRANSPORTER_2"/>
    <property type="match status" value="1"/>
</dbReference>
<dbReference type="InterPro" id="IPR017871">
    <property type="entry name" value="ABC_transporter-like_CS"/>
</dbReference>
<feature type="compositionally biased region" description="Basic and acidic residues" evidence="4">
    <location>
        <begin position="186"/>
        <end position="203"/>
    </location>
</feature>
<dbReference type="InterPro" id="IPR050093">
    <property type="entry name" value="ABC_SmlMolc_Importer"/>
</dbReference>
<reference evidence="6" key="1">
    <citation type="submission" date="2022-01" db="EMBL/GenBank/DDBJ databases">
        <title>Microbacterium eymi and Microbacterium rhizovicinus sp. nov., isolated from the rhizospheric soil of Elymus tsukushiensis, a plant native to the Dokdo Islands, Republic of Korea.</title>
        <authorList>
            <person name="Hwang Y.J."/>
        </authorList>
    </citation>
    <scope>NUCLEOTIDE SEQUENCE</scope>
    <source>
        <strain evidence="6">KUDC0405</strain>
    </source>
</reference>